<dbReference type="KEGG" id="xpo:XPG1_1418"/>
<organism evidence="1 2">
    <name type="scientific">Xenorhabdus poinarii G6</name>
    <dbReference type="NCBI Taxonomy" id="1354304"/>
    <lineage>
        <taxon>Bacteria</taxon>
        <taxon>Pseudomonadati</taxon>
        <taxon>Pseudomonadota</taxon>
        <taxon>Gammaproteobacteria</taxon>
        <taxon>Enterobacterales</taxon>
        <taxon>Morganellaceae</taxon>
        <taxon>Xenorhabdus</taxon>
    </lineage>
</organism>
<name>A0A068R1K5_9GAMM</name>
<accession>A0A068R1K5</accession>
<dbReference type="AlphaFoldDB" id="A0A068R1K5"/>
<reference evidence="1 2" key="1">
    <citation type="submission" date="2013-07" db="EMBL/GenBank/DDBJ databases">
        <authorList>
            <person name="Genoscope - CEA"/>
        </authorList>
    </citation>
    <scope>NUCLEOTIDE SEQUENCE [LARGE SCALE GENOMIC DNA]</scope>
    <source>
        <strain evidence="1 2">G6</strain>
    </source>
</reference>
<dbReference type="EMBL" id="FO704551">
    <property type="protein sequence ID" value="CDG21073.1"/>
    <property type="molecule type" value="Genomic_DNA"/>
</dbReference>
<evidence type="ECO:0000313" key="1">
    <source>
        <dbReference type="EMBL" id="CDG21073.1"/>
    </source>
</evidence>
<proteinExistence type="predicted"/>
<dbReference type="STRING" id="1354304.XPG1_1418"/>
<dbReference type="Pfam" id="PF22759">
    <property type="entry name" value="E217_GP41"/>
    <property type="match status" value="1"/>
</dbReference>
<dbReference type="HOGENOM" id="CLU_089971_0_0_6"/>
<gene>
    <name evidence="1" type="ORF">XPG1_1418</name>
</gene>
<evidence type="ECO:0000313" key="2">
    <source>
        <dbReference type="Proteomes" id="UP000032735"/>
    </source>
</evidence>
<sequence>MMTDLRRIRLGIEISGRLNWYEGMRISASGTKYANPLQNECSVNIDGLSSDTRDYLLTQTSPYTKNKQPRRLILEAGRVNTGLFRVFVGDIVSAEIASPPDVTLTLKAKTGNSSSGEIVSSSGGAIKKLSEIAQGIANDCQVKLDFQATDKNIANWYYCGAALSQIARLQESGHVKAFIDDEVLYVKDSSKALKNRLHILNMKSGMVGIPKATEKGLDVSFLIDGESFLGGMLRLDSKLNKSLNGDYIIEQLKFDIASHDDAFFYTATCKRA</sequence>
<dbReference type="Proteomes" id="UP000032735">
    <property type="component" value="Chromosome"/>
</dbReference>
<keyword evidence="2" id="KW-1185">Reference proteome</keyword>
<protein>
    <submittedName>
        <fullName evidence="1">Uncharacterized protein</fullName>
    </submittedName>
</protein>
<dbReference type="InterPro" id="IPR054496">
    <property type="entry name" value="E217_GP41"/>
</dbReference>